<dbReference type="VEuPathDB" id="VectorBase:GPPI043076"/>
<keyword evidence="3" id="KW-1185">Reference proteome</keyword>
<reference evidence="3" key="1">
    <citation type="submission" date="2015-01" db="EMBL/GenBank/DDBJ databases">
        <authorList>
            <person name="Aksoy S."/>
            <person name="Warren W."/>
            <person name="Wilson R.K."/>
        </authorList>
    </citation>
    <scope>NUCLEOTIDE SEQUENCE [LARGE SCALE GENOMIC DNA]</scope>
    <source>
        <strain evidence="3">IAEA</strain>
    </source>
</reference>
<name>A0A1B0BX01_9MUSC</name>
<organism evidence="2 3">
    <name type="scientific">Glossina palpalis gambiensis</name>
    <dbReference type="NCBI Taxonomy" id="67801"/>
    <lineage>
        <taxon>Eukaryota</taxon>
        <taxon>Metazoa</taxon>
        <taxon>Ecdysozoa</taxon>
        <taxon>Arthropoda</taxon>
        <taxon>Hexapoda</taxon>
        <taxon>Insecta</taxon>
        <taxon>Pterygota</taxon>
        <taxon>Neoptera</taxon>
        <taxon>Endopterygota</taxon>
        <taxon>Diptera</taxon>
        <taxon>Brachycera</taxon>
        <taxon>Muscomorpha</taxon>
        <taxon>Hippoboscoidea</taxon>
        <taxon>Glossinidae</taxon>
        <taxon>Glossina</taxon>
    </lineage>
</organism>
<feature type="compositionally biased region" description="Acidic residues" evidence="1">
    <location>
        <begin position="245"/>
        <end position="260"/>
    </location>
</feature>
<dbReference type="EMBL" id="JXJN01022017">
    <property type="status" value="NOT_ANNOTATED_CDS"/>
    <property type="molecule type" value="Genomic_DNA"/>
</dbReference>
<dbReference type="AlphaFoldDB" id="A0A1B0BX01"/>
<reference evidence="2" key="2">
    <citation type="submission" date="2020-05" db="UniProtKB">
        <authorList>
            <consortium name="EnsemblMetazoa"/>
        </authorList>
    </citation>
    <scope>IDENTIFICATION</scope>
    <source>
        <strain evidence="2">IAEA</strain>
    </source>
</reference>
<evidence type="ECO:0000313" key="3">
    <source>
        <dbReference type="Proteomes" id="UP000092460"/>
    </source>
</evidence>
<evidence type="ECO:0000313" key="2">
    <source>
        <dbReference type="EnsemblMetazoa" id="GPPI043076-PA"/>
    </source>
</evidence>
<dbReference type="Proteomes" id="UP000092460">
    <property type="component" value="Unassembled WGS sequence"/>
</dbReference>
<sequence>MSLNELFMVEIGDEDKNGDWESLFLQLIDRKSMKKFHQLHFIKFYIAPKPESSNKNEESWGEISLNELFMVEIGDEDKNGDWESLFLQLIDRKHIENLNASNSDNLVKFCNLQSLVPLLKCIVKYNNLYLRAKVREVDEVLLYECEMENDFKEASMFNKVLLDNGVALHDPETKHFLELKIMCDDSGPNEMESNLSNNNVTITTFEELLEHLNNCEELDLVNAEDFFEGVMSFEEPKLELKETLTQEETDSDNDSELDLK</sequence>
<dbReference type="STRING" id="67801.A0A1B0BX01"/>
<dbReference type="EnsemblMetazoa" id="GPPI043076-RA">
    <property type="protein sequence ID" value="GPPI043076-PA"/>
    <property type="gene ID" value="GPPI043076"/>
</dbReference>
<evidence type="ECO:0000256" key="1">
    <source>
        <dbReference type="SAM" id="MobiDB-lite"/>
    </source>
</evidence>
<protein>
    <submittedName>
        <fullName evidence="2">Uncharacterized protein</fullName>
    </submittedName>
</protein>
<accession>A0A1B0BX01</accession>
<feature type="region of interest" description="Disordered" evidence="1">
    <location>
        <begin position="240"/>
        <end position="260"/>
    </location>
</feature>
<proteinExistence type="predicted"/>